<evidence type="ECO:0000313" key="2">
    <source>
        <dbReference type="EMBL" id="MBS4195789.1"/>
    </source>
</evidence>
<dbReference type="RefSeq" id="WP_213124979.1">
    <property type="nucleotide sequence ID" value="NZ_JAGYPG010000002.1"/>
</dbReference>
<protein>
    <submittedName>
        <fullName evidence="2">Uncharacterized protein</fullName>
    </submittedName>
</protein>
<feature type="transmembrane region" description="Helical" evidence="1">
    <location>
        <begin position="88"/>
        <end position="105"/>
    </location>
</feature>
<organism evidence="2 3">
    <name type="scientific">Lederbergia citri</name>
    <dbReference type="NCBI Taxonomy" id="2833580"/>
    <lineage>
        <taxon>Bacteria</taxon>
        <taxon>Bacillati</taxon>
        <taxon>Bacillota</taxon>
        <taxon>Bacilli</taxon>
        <taxon>Bacillales</taxon>
        <taxon>Bacillaceae</taxon>
        <taxon>Lederbergia</taxon>
    </lineage>
</organism>
<keyword evidence="1" id="KW-0812">Transmembrane</keyword>
<dbReference type="Proteomes" id="UP000681414">
    <property type="component" value="Unassembled WGS sequence"/>
</dbReference>
<reference evidence="2 3" key="1">
    <citation type="submission" date="2021-05" db="EMBL/GenBank/DDBJ databases">
        <title>Novel Bacillus species.</title>
        <authorList>
            <person name="Liu G."/>
        </authorList>
    </citation>
    <scope>NUCLEOTIDE SEQUENCE [LARGE SCALE GENOMIC DNA]</scope>
    <source>
        <strain evidence="3">FJAT-49780</strain>
    </source>
</reference>
<dbReference type="AlphaFoldDB" id="A0A942TG71"/>
<keyword evidence="1" id="KW-0472">Membrane</keyword>
<dbReference type="EMBL" id="JAGYPG010000002">
    <property type="protein sequence ID" value="MBS4195789.1"/>
    <property type="molecule type" value="Genomic_DNA"/>
</dbReference>
<comment type="caution">
    <text evidence="2">The sequence shown here is derived from an EMBL/GenBank/DDBJ whole genome shotgun (WGS) entry which is preliminary data.</text>
</comment>
<accession>A0A942TG71</accession>
<sequence>MEDLTGKSRCSSQTGLRRESVKFFIELMVQFNKSGFYSYNFDKNKKSRYDMKLEKIKETIFVIGTYTFLLLFFYSFIDTNWSSEKLNYFKPFIGVWGLLVVVGYIERS</sequence>
<evidence type="ECO:0000256" key="1">
    <source>
        <dbReference type="SAM" id="Phobius"/>
    </source>
</evidence>
<feature type="transmembrane region" description="Helical" evidence="1">
    <location>
        <begin position="56"/>
        <end position="76"/>
    </location>
</feature>
<name>A0A942TG71_9BACI</name>
<proteinExistence type="predicted"/>
<keyword evidence="3" id="KW-1185">Reference proteome</keyword>
<gene>
    <name evidence="2" type="ORF">KHA97_12040</name>
</gene>
<keyword evidence="1" id="KW-1133">Transmembrane helix</keyword>
<evidence type="ECO:0000313" key="3">
    <source>
        <dbReference type="Proteomes" id="UP000681414"/>
    </source>
</evidence>